<organism evidence="4 5">
    <name type="scientific">Listeria weihenstephanensis</name>
    <dbReference type="NCBI Taxonomy" id="1006155"/>
    <lineage>
        <taxon>Bacteria</taxon>
        <taxon>Bacillati</taxon>
        <taxon>Bacillota</taxon>
        <taxon>Bacilli</taxon>
        <taxon>Bacillales</taxon>
        <taxon>Listeriaceae</taxon>
        <taxon>Listeria</taxon>
    </lineage>
</organism>
<dbReference type="InterPro" id="IPR042565">
    <property type="entry name" value="T7SS_EssB_C"/>
</dbReference>
<dbReference type="EMBL" id="CP011102">
    <property type="protein sequence ID" value="AQY51744.1"/>
    <property type="molecule type" value="Genomic_DNA"/>
</dbReference>
<name>A0A1S7FWB6_9LIST</name>
<dbReference type="Proteomes" id="UP000223060">
    <property type="component" value="Chromosome"/>
</dbReference>
<dbReference type="Gene3D" id="1.25.40.680">
    <property type="entry name" value="Type VII secretion system EssB, C-terminal-like domain"/>
    <property type="match status" value="1"/>
</dbReference>
<dbReference type="RefSeq" id="WP_036058793.1">
    <property type="nucleotide sequence ID" value="NZ_CP011102.1"/>
</dbReference>
<keyword evidence="5" id="KW-1185">Reference proteome</keyword>
<evidence type="ECO:0000313" key="4">
    <source>
        <dbReference type="EMBL" id="AQY51744.1"/>
    </source>
</evidence>
<dbReference type="Gene3D" id="1.10.510.10">
    <property type="entry name" value="Transferase(Phosphotransferase) domain 1"/>
    <property type="match status" value="1"/>
</dbReference>
<reference evidence="5" key="1">
    <citation type="submission" date="2015-03" db="EMBL/GenBank/DDBJ databases">
        <authorList>
            <person name="Ferrari E."/>
            <person name="Walter M.C."/>
            <person name="Huptas C."/>
            <person name="Scherer S."/>
            <person name="Mueller-Herbst S."/>
        </authorList>
    </citation>
    <scope>NUCLEOTIDE SEQUENCE [LARGE SCALE GENOMIC DNA]</scope>
    <source>
        <strain evidence="5">LWP01</strain>
    </source>
</reference>
<gene>
    <name evidence="4" type="ORF">UE46_12335</name>
</gene>
<feature type="transmembrane region" description="Helical" evidence="3">
    <location>
        <begin position="216"/>
        <end position="240"/>
    </location>
</feature>
<feature type="compositionally biased region" description="Basic and acidic residues" evidence="2">
    <location>
        <begin position="358"/>
        <end position="391"/>
    </location>
</feature>
<evidence type="ECO:0000256" key="2">
    <source>
        <dbReference type="SAM" id="MobiDB-lite"/>
    </source>
</evidence>
<proteinExistence type="inferred from homology"/>
<keyword evidence="3" id="KW-0472">Membrane</keyword>
<dbReference type="InterPro" id="IPR018778">
    <property type="entry name" value="T7SS_EssB"/>
</dbReference>
<evidence type="ECO:0008006" key="6">
    <source>
        <dbReference type="Google" id="ProtNLM"/>
    </source>
</evidence>
<dbReference type="AlphaFoldDB" id="A0A1S7FWB6"/>
<evidence type="ECO:0000313" key="5">
    <source>
        <dbReference type="Proteomes" id="UP000223060"/>
    </source>
</evidence>
<dbReference type="KEGG" id="lwi:UE46_12335"/>
<comment type="similarity">
    <text evidence="1">Belongs to the EssB family.</text>
</comment>
<protein>
    <recommendedName>
        <fullName evidence="6">Type VII secretion protein EssB</fullName>
    </recommendedName>
</protein>
<evidence type="ECO:0000256" key="1">
    <source>
        <dbReference type="ARBA" id="ARBA00010163"/>
    </source>
</evidence>
<accession>A0A1S7FWB6</accession>
<dbReference type="Pfam" id="PF10140">
    <property type="entry name" value="YukC"/>
    <property type="match status" value="1"/>
</dbReference>
<keyword evidence="3" id="KW-1133">Transmembrane helix</keyword>
<evidence type="ECO:0000256" key="3">
    <source>
        <dbReference type="SAM" id="Phobius"/>
    </source>
</evidence>
<feature type="compositionally biased region" description="Low complexity" evidence="2">
    <location>
        <begin position="392"/>
        <end position="409"/>
    </location>
</feature>
<keyword evidence="3" id="KW-0812">Transmembrane</keyword>
<sequence length="409" mass="46613">MITRKIMVDAMEYNFQIDGTAWQVDFSKSQTRVKDVRQLALLKENSTFFVAADYADKGDALSFTFDTTGKSTWDELRGLERNEQLRAIGNVARFSELLKTRFTFFLHPENMVFDRNQMPFLVYRGIRDVLPPYMMTEEKFLKQYKCLIVALFSKKYSFDELISGSLDNAKGTSFDRSIIEAKDLAAIEEILAESYTKETAAVNRKMTLVQRKNYRLFKGLTIGFIIATIVLAVPVAYFAFVKVPFQETLLSANEAFIADDSGKVTETLRDVDPTKLPQASKYELAKSYVESAKLSKAQKDTLLQKITLKSPEEYLLYWIYDGQAELTKANDIALTMKDNDLQVYNLARQIEKLDADTEMKASTRNEKQEAINEKIKKIKDDEAKAKEEAAKAEATQKAQDKAQATSEVE</sequence>
<dbReference type="NCBIfam" id="TIGR03926">
    <property type="entry name" value="T7_EssB"/>
    <property type="match status" value="1"/>
</dbReference>
<feature type="region of interest" description="Disordered" evidence="2">
    <location>
        <begin position="358"/>
        <end position="409"/>
    </location>
</feature>